<sequence length="104" mass="12009">MKFIKLETAEQLKSLKKGDIVLVEWKEIAREYRPNRPITHHSIHGVNMLGEVILNAGNNSYFDIEWYLQGKSTAKEVWLVSHEKRAASPEIDLHSKEATRAFGY</sequence>
<comment type="caution">
    <text evidence="1">The sequence shown here is derived from an EMBL/GenBank/DDBJ whole genome shotgun (WGS) entry which is preliminary data.</text>
</comment>
<evidence type="ECO:0000313" key="2">
    <source>
        <dbReference type="Proteomes" id="UP001575622"/>
    </source>
</evidence>
<dbReference type="RefSeq" id="WP_373949458.1">
    <property type="nucleotide sequence ID" value="NZ_JBHDLN010000003.1"/>
</dbReference>
<dbReference type="Proteomes" id="UP001575622">
    <property type="component" value="Unassembled WGS sequence"/>
</dbReference>
<organism evidence="1 2">
    <name type="scientific">Paenibacillus oleatilyticus</name>
    <dbReference type="NCBI Taxonomy" id="2594886"/>
    <lineage>
        <taxon>Bacteria</taxon>
        <taxon>Bacillati</taxon>
        <taxon>Bacillota</taxon>
        <taxon>Bacilli</taxon>
        <taxon>Bacillales</taxon>
        <taxon>Paenibacillaceae</taxon>
        <taxon>Paenibacillus</taxon>
    </lineage>
</organism>
<accession>A0ABV4UVE7</accession>
<proteinExistence type="predicted"/>
<evidence type="ECO:0000313" key="1">
    <source>
        <dbReference type="EMBL" id="MFB0841806.1"/>
    </source>
</evidence>
<dbReference type="EMBL" id="JBHDLN010000003">
    <property type="protein sequence ID" value="MFB0841806.1"/>
    <property type="molecule type" value="Genomic_DNA"/>
</dbReference>
<gene>
    <name evidence="1" type="ORF">ACEU3E_06475</name>
</gene>
<keyword evidence="2" id="KW-1185">Reference proteome</keyword>
<protein>
    <recommendedName>
        <fullName evidence="3">DUF3850 domain-containing protein</fullName>
    </recommendedName>
</protein>
<reference evidence="1 2" key="1">
    <citation type="submission" date="2024-09" db="EMBL/GenBank/DDBJ databases">
        <authorList>
            <person name="Makale K.P.P."/>
            <person name="Makhzoum A."/>
            <person name="Rantong G."/>
            <person name="Rahube T.O."/>
        </authorList>
    </citation>
    <scope>NUCLEOTIDE SEQUENCE [LARGE SCALE GENOMIC DNA]</scope>
    <source>
        <strain evidence="1 2">KM_D13</strain>
    </source>
</reference>
<evidence type="ECO:0008006" key="3">
    <source>
        <dbReference type="Google" id="ProtNLM"/>
    </source>
</evidence>
<name>A0ABV4UVE7_9BACL</name>